<evidence type="ECO:0000256" key="4">
    <source>
        <dbReference type="ARBA" id="ARBA00023163"/>
    </source>
</evidence>
<evidence type="ECO:0000313" key="6">
    <source>
        <dbReference type="EMBL" id="STO41080.1"/>
    </source>
</evidence>
<sequence length="349" mass="39618">MTDNHPVLQGVVIIKESRWVTMVDTDHYVPLRTFYNIKVFLCDIIMDKLPKSKSLMVFLEVARSGGIMNASKKLNITQPTVTRIIRELENYVGTPLFERTCSGVSLNQAGNVFHGRVLSYINGLQKSISEIRKEFGKDNKKFSLGYSSLVGYTVLPDVINEFRELNRDVSISIYEGQLSDLLPLLNTGRLDCAIGTLLNDELPYEYSAELLFKSSFSVFTSVLSPYSRARNLQELQEAKWVLPVTCFGYYNNLTEFLRRAGVNIDNAIRTDSISSIINLVSCADYVTVLAKPMGDGRNKKLSLRPIRIKEQLPSADYYLTWSKKYIPSRLLSEFMRIIKARCSVSVWGE</sequence>
<dbReference type="Proteomes" id="UP000254460">
    <property type="component" value="Unassembled WGS sequence"/>
</dbReference>
<dbReference type="GO" id="GO:0003677">
    <property type="term" value="F:DNA binding"/>
    <property type="evidence" value="ECO:0007669"/>
    <property type="project" value="UniProtKB-KW"/>
</dbReference>
<protein>
    <submittedName>
        <fullName evidence="6">Putative transcriptional regulator</fullName>
    </submittedName>
</protein>
<organism evidence="6 7">
    <name type="scientific">Escherichia coli</name>
    <dbReference type="NCBI Taxonomy" id="562"/>
    <lineage>
        <taxon>Bacteria</taxon>
        <taxon>Pseudomonadati</taxon>
        <taxon>Pseudomonadota</taxon>
        <taxon>Gammaproteobacteria</taxon>
        <taxon>Enterobacterales</taxon>
        <taxon>Enterobacteriaceae</taxon>
        <taxon>Escherichia</taxon>
    </lineage>
</organism>
<dbReference type="CDD" id="cd08418">
    <property type="entry name" value="PBP2_TdcA"/>
    <property type="match status" value="1"/>
</dbReference>
<dbReference type="SUPFAM" id="SSF46785">
    <property type="entry name" value="Winged helix' DNA-binding domain"/>
    <property type="match status" value="1"/>
</dbReference>
<evidence type="ECO:0000256" key="3">
    <source>
        <dbReference type="ARBA" id="ARBA00023125"/>
    </source>
</evidence>
<dbReference type="Gene3D" id="3.40.190.290">
    <property type="match status" value="1"/>
</dbReference>
<dbReference type="PROSITE" id="PS50931">
    <property type="entry name" value="HTH_LYSR"/>
    <property type="match status" value="1"/>
</dbReference>
<dbReference type="GO" id="GO:0003700">
    <property type="term" value="F:DNA-binding transcription factor activity"/>
    <property type="evidence" value="ECO:0007669"/>
    <property type="project" value="InterPro"/>
</dbReference>
<dbReference type="AlphaFoldDB" id="A0A377HG97"/>
<gene>
    <name evidence="6" type="primary">abgR</name>
    <name evidence="6" type="ORF">NCTC9706_05423</name>
</gene>
<dbReference type="PANTHER" id="PTHR30419:SF7">
    <property type="entry name" value="HTH-TYPE TRANSCRIPTIONAL REGULATOR TDCA"/>
    <property type="match status" value="1"/>
</dbReference>
<keyword evidence="2" id="KW-0805">Transcription regulation</keyword>
<evidence type="ECO:0000259" key="5">
    <source>
        <dbReference type="PROSITE" id="PS50931"/>
    </source>
</evidence>
<dbReference type="NCBIfam" id="NF007667">
    <property type="entry name" value="PRK10341.1"/>
    <property type="match status" value="1"/>
</dbReference>
<dbReference type="InterPro" id="IPR000847">
    <property type="entry name" value="LysR_HTH_N"/>
</dbReference>
<keyword evidence="4" id="KW-0804">Transcription</keyword>
<dbReference type="InterPro" id="IPR036388">
    <property type="entry name" value="WH-like_DNA-bd_sf"/>
</dbReference>
<dbReference type="InterPro" id="IPR036390">
    <property type="entry name" value="WH_DNA-bd_sf"/>
</dbReference>
<evidence type="ECO:0000256" key="2">
    <source>
        <dbReference type="ARBA" id="ARBA00023015"/>
    </source>
</evidence>
<evidence type="ECO:0000256" key="1">
    <source>
        <dbReference type="ARBA" id="ARBA00009437"/>
    </source>
</evidence>
<dbReference type="PRINTS" id="PR00039">
    <property type="entry name" value="HTHLYSR"/>
</dbReference>
<keyword evidence="3" id="KW-0238">DNA-binding</keyword>
<name>A0A377HG97_ECOLX</name>
<dbReference type="InterPro" id="IPR050950">
    <property type="entry name" value="HTH-type_LysR_regulators"/>
</dbReference>
<dbReference type="RefSeq" id="WP_244461930.1">
    <property type="nucleotide sequence ID" value="NZ_CP065614.1"/>
</dbReference>
<comment type="similarity">
    <text evidence="1">Belongs to the LysR transcriptional regulatory family.</text>
</comment>
<dbReference type="PANTHER" id="PTHR30419">
    <property type="entry name" value="HTH-TYPE TRANSCRIPTIONAL REGULATOR YBHD"/>
    <property type="match status" value="1"/>
</dbReference>
<accession>A0A377HG97</accession>
<evidence type="ECO:0000313" key="7">
    <source>
        <dbReference type="Proteomes" id="UP000254460"/>
    </source>
</evidence>
<dbReference type="InterPro" id="IPR047993">
    <property type="entry name" value="TdcA/AbgR_PBP2"/>
</dbReference>
<dbReference type="Pfam" id="PF03466">
    <property type="entry name" value="LysR_substrate"/>
    <property type="match status" value="1"/>
</dbReference>
<dbReference type="SUPFAM" id="SSF53850">
    <property type="entry name" value="Periplasmic binding protein-like II"/>
    <property type="match status" value="1"/>
</dbReference>
<proteinExistence type="inferred from homology"/>
<dbReference type="InterPro" id="IPR005119">
    <property type="entry name" value="LysR_subst-bd"/>
</dbReference>
<dbReference type="Gene3D" id="1.10.10.10">
    <property type="entry name" value="Winged helix-like DNA-binding domain superfamily/Winged helix DNA-binding domain"/>
    <property type="match status" value="1"/>
</dbReference>
<feature type="domain" description="HTH lysR-type" evidence="5">
    <location>
        <begin position="50"/>
        <end position="107"/>
    </location>
</feature>
<dbReference type="GO" id="GO:0005829">
    <property type="term" value="C:cytosol"/>
    <property type="evidence" value="ECO:0007669"/>
    <property type="project" value="TreeGrafter"/>
</dbReference>
<reference evidence="6 7" key="1">
    <citation type="submission" date="2018-06" db="EMBL/GenBank/DDBJ databases">
        <authorList>
            <consortium name="Pathogen Informatics"/>
            <person name="Doyle S."/>
        </authorList>
    </citation>
    <scope>NUCLEOTIDE SEQUENCE [LARGE SCALE GENOMIC DNA]</scope>
    <source>
        <strain evidence="6 7">NCTC9706</strain>
    </source>
</reference>
<dbReference type="Pfam" id="PF00126">
    <property type="entry name" value="HTH_1"/>
    <property type="match status" value="1"/>
</dbReference>
<dbReference type="EMBL" id="UGGJ01000007">
    <property type="protein sequence ID" value="STO41080.1"/>
    <property type="molecule type" value="Genomic_DNA"/>
</dbReference>